<keyword evidence="2" id="KW-1185">Reference proteome</keyword>
<reference evidence="1" key="1">
    <citation type="submission" date="2021-05" db="EMBL/GenBank/DDBJ databases">
        <title>Comparative genomics of three Colletotrichum scovillei strains and genetic complementation revealed genes involved fungal growth and virulence on chili pepper.</title>
        <authorList>
            <person name="Hsieh D.-K."/>
            <person name="Chuang S.-C."/>
            <person name="Chen C.-Y."/>
            <person name="Chao Y.-T."/>
            <person name="Lu M.-Y.J."/>
            <person name="Lee M.-H."/>
            <person name="Shih M.-C."/>
        </authorList>
    </citation>
    <scope>NUCLEOTIDE SEQUENCE</scope>
    <source>
        <strain evidence="1">Coll-153</strain>
    </source>
</reference>
<dbReference type="AlphaFoldDB" id="A0A9P7UDH2"/>
<evidence type="ECO:0000313" key="1">
    <source>
        <dbReference type="EMBL" id="KAG7051693.1"/>
    </source>
</evidence>
<proteinExistence type="predicted"/>
<accession>A0A9P7UDH2</accession>
<dbReference type="EMBL" id="JAESDN010000004">
    <property type="protein sequence ID" value="KAG7051693.1"/>
    <property type="molecule type" value="Genomic_DNA"/>
</dbReference>
<organism evidence="1 2">
    <name type="scientific">Colletotrichum scovillei</name>
    <dbReference type="NCBI Taxonomy" id="1209932"/>
    <lineage>
        <taxon>Eukaryota</taxon>
        <taxon>Fungi</taxon>
        <taxon>Dikarya</taxon>
        <taxon>Ascomycota</taxon>
        <taxon>Pezizomycotina</taxon>
        <taxon>Sordariomycetes</taxon>
        <taxon>Hypocreomycetidae</taxon>
        <taxon>Glomerellales</taxon>
        <taxon>Glomerellaceae</taxon>
        <taxon>Colletotrichum</taxon>
        <taxon>Colletotrichum acutatum species complex</taxon>
    </lineage>
</organism>
<dbReference type="Proteomes" id="UP000699042">
    <property type="component" value="Unassembled WGS sequence"/>
</dbReference>
<protein>
    <submittedName>
        <fullName evidence="1">Uncharacterized protein</fullName>
    </submittedName>
</protein>
<sequence length="216" mass="24134">DQRVFCVGSSTFQLLKGCNVFIHGPPVFGLSFSNSHAPSAGFAGDLAFFTLHWHFPRLRQLNLSLHPPSPASRCLRHTRISHGGGALAASFLPRPAVPVLFLDTRTFRNVEIWGNPMADDRRFSGLPNFHLTPRDSYAIDLIRVDMYEYVFMSCSPVHQVVLIREQNTAVADTHPPLGHGHDSWWRLLAQSPLASRPGMPCAGDLSKTNRPAHLWY</sequence>
<gene>
    <name evidence="1" type="ORF">JMJ77_002310</name>
</gene>
<name>A0A9P7UDH2_9PEZI</name>
<comment type="caution">
    <text evidence="1">The sequence shown here is derived from an EMBL/GenBank/DDBJ whole genome shotgun (WGS) entry which is preliminary data.</text>
</comment>
<feature type="non-terminal residue" evidence="1">
    <location>
        <position position="216"/>
    </location>
</feature>
<evidence type="ECO:0000313" key="2">
    <source>
        <dbReference type="Proteomes" id="UP000699042"/>
    </source>
</evidence>